<dbReference type="EMBL" id="LN887557">
    <property type="protein sequence ID" value="CUR40582.1"/>
    <property type="molecule type" value="Genomic_DNA"/>
</dbReference>
<protein>
    <submittedName>
        <fullName evidence="1">Uncharacterized protein</fullName>
    </submittedName>
</protein>
<evidence type="ECO:0000313" key="2">
    <source>
        <dbReference type="Proteomes" id="UP000235484"/>
    </source>
</evidence>
<reference evidence="2" key="1">
    <citation type="submission" date="2015-10" db="EMBL/GenBank/DDBJ databases">
        <authorList>
            <person name="Crossman L.C."/>
        </authorList>
    </citation>
    <scope>NUCLEOTIDE SEQUENCE [LARGE SCALE GENOMIC DNA]</scope>
    <source>
        <strain evidence="2">20-2</strain>
    </source>
</reference>
<dbReference type="Proteomes" id="UP000235484">
    <property type="component" value="Unassembled WGS sequence"/>
</dbReference>
<sequence>MKKYSKENKLFMQGLLLNDLTVPTISRFLGITSDLKFQTVIFTF</sequence>
<gene>
    <name evidence="1" type="ORF">LRLP16767_LR202_00641</name>
</gene>
<organism evidence="1 2">
    <name type="scientific">Limosilactobacillus reuteri</name>
    <name type="common">Lactobacillus reuteri</name>
    <dbReference type="NCBI Taxonomy" id="1598"/>
    <lineage>
        <taxon>Bacteria</taxon>
        <taxon>Bacillati</taxon>
        <taxon>Bacillota</taxon>
        <taxon>Bacilli</taxon>
        <taxon>Lactobacillales</taxon>
        <taxon>Lactobacillaceae</taxon>
        <taxon>Limosilactobacillus</taxon>
    </lineage>
</organism>
<dbReference type="AlphaFoldDB" id="A0A0U5JTT3"/>
<proteinExistence type="predicted"/>
<accession>A0A0U5JTT3</accession>
<name>A0A0U5JTT3_LIMRT</name>
<evidence type="ECO:0000313" key="1">
    <source>
        <dbReference type="EMBL" id="CUR40582.1"/>
    </source>
</evidence>